<dbReference type="InterPro" id="IPR041705">
    <property type="entry name" value="PIN_Sll0205"/>
</dbReference>
<dbReference type="PANTHER" id="PTHR36173">
    <property type="entry name" value="RIBONUCLEASE VAPC16-RELATED"/>
    <property type="match status" value="1"/>
</dbReference>
<organism evidence="2 3">
    <name type="scientific">Roseospira navarrensis</name>
    <dbReference type="NCBI Taxonomy" id="140058"/>
    <lineage>
        <taxon>Bacteria</taxon>
        <taxon>Pseudomonadati</taxon>
        <taxon>Pseudomonadota</taxon>
        <taxon>Alphaproteobacteria</taxon>
        <taxon>Rhodospirillales</taxon>
        <taxon>Rhodospirillaceae</taxon>
        <taxon>Roseospira</taxon>
    </lineage>
</organism>
<proteinExistence type="predicted"/>
<dbReference type="Gene3D" id="3.40.50.1010">
    <property type="entry name" value="5'-nuclease"/>
    <property type="match status" value="1"/>
</dbReference>
<dbReference type="EMBL" id="WIVE01000060">
    <property type="protein sequence ID" value="MQX37902.1"/>
    <property type="molecule type" value="Genomic_DNA"/>
</dbReference>
<dbReference type="AlphaFoldDB" id="A0A7X1ZGG1"/>
<dbReference type="InterPro" id="IPR052919">
    <property type="entry name" value="TA_system_RNase"/>
</dbReference>
<name>A0A7X1ZGG1_9PROT</name>
<evidence type="ECO:0000313" key="2">
    <source>
        <dbReference type="EMBL" id="MQX37902.1"/>
    </source>
</evidence>
<evidence type="ECO:0000313" key="3">
    <source>
        <dbReference type="Proteomes" id="UP000434582"/>
    </source>
</evidence>
<dbReference type="CDD" id="cd09872">
    <property type="entry name" value="PIN_Sll0205-like"/>
    <property type="match status" value="1"/>
</dbReference>
<sequence>MLLLDTHVLLWAGGTSRRLSSDTRQRFFDPANTLAFSIVSIWEIVIKAALGRAHFQVIPEALLAGVRAAGYREVPVNADHALMVGALPLLHRDPFDRLLLAQAMVEGATLITADEMLLRYPGPVELIRPV</sequence>
<dbReference type="OrthoDB" id="9798990at2"/>
<protein>
    <submittedName>
        <fullName evidence="2">PIN domain-containing protein</fullName>
    </submittedName>
</protein>
<dbReference type="Proteomes" id="UP000434582">
    <property type="component" value="Unassembled WGS sequence"/>
</dbReference>
<dbReference type="Pfam" id="PF01850">
    <property type="entry name" value="PIN"/>
    <property type="match status" value="1"/>
</dbReference>
<keyword evidence="3" id="KW-1185">Reference proteome</keyword>
<dbReference type="SUPFAM" id="SSF88723">
    <property type="entry name" value="PIN domain-like"/>
    <property type="match status" value="1"/>
</dbReference>
<accession>A0A7X1ZGG1</accession>
<feature type="domain" description="PIN" evidence="1">
    <location>
        <begin position="3"/>
        <end position="121"/>
    </location>
</feature>
<reference evidence="2 3" key="1">
    <citation type="submission" date="2019-10" db="EMBL/GenBank/DDBJ databases">
        <title>Draft whole-genome sequence of the purple nonsulfur photosynthetic bacterium Roseospira navarrensis DSM 15114.</title>
        <authorList>
            <person name="Kyndt J.A."/>
            <person name="Meyer T.E."/>
        </authorList>
    </citation>
    <scope>NUCLEOTIDE SEQUENCE [LARGE SCALE GENOMIC DNA]</scope>
    <source>
        <strain evidence="2 3">DSM 15114</strain>
    </source>
</reference>
<evidence type="ECO:0000259" key="1">
    <source>
        <dbReference type="Pfam" id="PF01850"/>
    </source>
</evidence>
<dbReference type="InterPro" id="IPR029060">
    <property type="entry name" value="PIN-like_dom_sf"/>
</dbReference>
<comment type="caution">
    <text evidence="2">The sequence shown here is derived from an EMBL/GenBank/DDBJ whole genome shotgun (WGS) entry which is preliminary data.</text>
</comment>
<gene>
    <name evidence="2" type="ORF">GHC57_15380</name>
</gene>
<dbReference type="PANTHER" id="PTHR36173:SF2">
    <property type="entry name" value="RIBONUCLEASE VAPC16"/>
    <property type="match status" value="1"/>
</dbReference>
<dbReference type="InterPro" id="IPR002716">
    <property type="entry name" value="PIN_dom"/>
</dbReference>